<sequence>MPFFQLGLHYERTGKENGGPPILTVHPPCLTSRLFVPLSEKLAGDSELIRFDIRGHGASNAVSGKLTLGLIAEDMRLLLDELGEKTAYLCSYGAGSFPLLTALLAYPERFIGGILINGTAAYTDIVSRSKLQASYISSKLAPKDPIAYNSALGEAASKAEVQALYAEAKQGDAAEWREYTAACLDSSVQKRLGQVRQQMLLIYGADDAISKQYAGALRKGLPNCELYGISGASKQLLTKHPDTIAFILSQWIDKQEHPEIADTFEERSALLEELVSHGAAEGSLDDYHPQH</sequence>
<reference evidence="3" key="1">
    <citation type="submission" date="2018-12" db="EMBL/GenBank/DDBJ databases">
        <title>Genome sequence of Peanibacillus sp.</title>
        <authorList>
            <person name="Subramani G."/>
            <person name="Srinivasan S."/>
            <person name="Kim M.K."/>
        </authorList>
    </citation>
    <scope>NUCLEOTIDE SEQUENCE [LARGE SCALE GENOMIC DNA]</scope>
    <source>
        <strain evidence="3">18JY67-1</strain>
    </source>
</reference>
<dbReference type="KEGG" id="palb:EJC50_10980"/>
<dbReference type="AlphaFoldDB" id="A0A3Q8X4A1"/>
<dbReference type="InterPro" id="IPR022742">
    <property type="entry name" value="Hydrolase_4"/>
</dbReference>
<dbReference type="EMBL" id="CP034437">
    <property type="protein sequence ID" value="AZN40116.1"/>
    <property type="molecule type" value="Genomic_DNA"/>
</dbReference>
<feature type="domain" description="Serine aminopeptidase S33" evidence="1">
    <location>
        <begin position="45"/>
        <end position="212"/>
    </location>
</feature>
<dbReference type="GO" id="GO:0016787">
    <property type="term" value="F:hydrolase activity"/>
    <property type="evidence" value="ECO:0007669"/>
    <property type="project" value="UniProtKB-KW"/>
</dbReference>
<evidence type="ECO:0000259" key="1">
    <source>
        <dbReference type="Pfam" id="PF12146"/>
    </source>
</evidence>
<name>A0A3Q8X4A1_9BACL</name>
<proteinExistence type="predicted"/>
<dbReference type="OrthoDB" id="6191536at2"/>
<dbReference type="InterPro" id="IPR050471">
    <property type="entry name" value="AB_hydrolase"/>
</dbReference>
<dbReference type="Proteomes" id="UP000272528">
    <property type="component" value="Chromosome"/>
</dbReference>
<protein>
    <submittedName>
        <fullName evidence="2">Alpha/beta hydrolase</fullName>
    </submittedName>
</protein>
<dbReference type="InterPro" id="IPR029058">
    <property type="entry name" value="AB_hydrolase_fold"/>
</dbReference>
<dbReference type="PANTHER" id="PTHR43433:SF5">
    <property type="entry name" value="AB HYDROLASE-1 DOMAIN-CONTAINING PROTEIN"/>
    <property type="match status" value="1"/>
</dbReference>
<organism evidence="2 3">
    <name type="scientific">Paenibacillus albus</name>
    <dbReference type="NCBI Taxonomy" id="2495582"/>
    <lineage>
        <taxon>Bacteria</taxon>
        <taxon>Bacillati</taxon>
        <taxon>Bacillota</taxon>
        <taxon>Bacilli</taxon>
        <taxon>Bacillales</taxon>
        <taxon>Paenibacillaceae</taxon>
        <taxon>Paenibacillus</taxon>
    </lineage>
</organism>
<dbReference type="PANTHER" id="PTHR43433">
    <property type="entry name" value="HYDROLASE, ALPHA/BETA FOLD FAMILY PROTEIN"/>
    <property type="match status" value="1"/>
</dbReference>
<dbReference type="Gene3D" id="3.40.50.1820">
    <property type="entry name" value="alpha/beta hydrolase"/>
    <property type="match status" value="1"/>
</dbReference>
<keyword evidence="3" id="KW-1185">Reference proteome</keyword>
<dbReference type="RefSeq" id="WP_126015354.1">
    <property type="nucleotide sequence ID" value="NZ_CP034437.1"/>
</dbReference>
<accession>A0A3Q8X4A1</accession>
<evidence type="ECO:0000313" key="3">
    <source>
        <dbReference type="Proteomes" id="UP000272528"/>
    </source>
</evidence>
<dbReference type="SUPFAM" id="SSF53474">
    <property type="entry name" value="alpha/beta-Hydrolases"/>
    <property type="match status" value="1"/>
</dbReference>
<keyword evidence="2" id="KW-0378">Hydrolase</keyword>
<dbReference type="Pfam" id="PF12146">
    <property type="entry name" value="Hydrolase_4"/>
    <property type="match status" value="1"/>
</dbReference>
<gene>
    <name evidence="2" type="ORF">EJC50_10980</name>
</gene>
<evidence type="ECO:0000313" key="2">
    <source>
        <dbReference type="EMBL" id="AZN40116.1"/>
    </source>
</evidence>